<gene>
    <name evidence="1" type="ORF">Csa_4G430870</name>
</gene>
<dbReference type="Gramene" id="KGN54705">
    <property type="protein sequence ID" value="KGN54705"/>
    <property type="gene ID" value="Csa_4G430870"/>
</dbReference>
<evidence type="ECO:0000313" key="1">
    <source>
        <dbReference type="EMBL" id="KGN54705.1"/>
    </source>
</evidence>
<keyword evidence="2" id="KW-1185">Reference proteome</keyword>
<proteinExistence type="predicted"/>
<dbReference type="EMBL" id="CM002925">
    <property type="protein sequence ID" value="KGN54705.1"/>
    <property type="molecule type" value="Genomic_DNA"/>
</dbReference>
<organism evidence="1 2">
    <name type="scientific">Cucumis sativus</name>
    <name type="common">Cucumber</name>
    <dbReference type="NCBI Taxonomy" id="3659"/>
    <lineage>
        <taxon>Eukaryota</taxon>
        <taxon>Viridiplantae</taxon>
        <taxon>Streptophyta</taxon>
        <taxon>Embryophyta</taxon>
        <taxon>Tracheophyta</taxon>
        <taxon>Spermatophyta</taxon>
        <taxon>Magnoliopsida</taxon>
        <taxon>eudicotyledons</taxon>
        <taxon>Gunneridae</taxon>
        <taxon>Pentapetalae</taxon>
        <taxon>rosids</taxon>
        <taxon>fabids</taxon>
        <taxon>Cucurbitales</taxon>
        <taxon>Cucurbitaceae</taxon>
        <taxon>Benincaseae</taxon>
        <taxon>Cucumis</taxon>
    </lineage>
</organism>
<sequence length="84" mass="9355">MTFVVELAVNDARLRLYSGGDRRRVEAFFRHCFCVSTSHSTLGFDRVCFSIGFSTGLDLGIRGFSVGLSSFLAFGWRYSRACLG</sequence>
<accession>A0A0A0KYF5</accession>
<evidence type="ECO:0000313" key="2">
    <source>
        <dbReference type="Proteomes" id="UP000029981"/>
    </source>
</evidence>
<reference evidence="1 2" key="2">
    <citation type="journal article" date="2009" name="PLoS ONE">
        <title>An integrated genetic and cytogenetic map of the cucumber genome.</title>
        <authorList>
            <person name="Ren Y."/>
            <person name="Zhang Z."/>
            <person name="Liu J."/>
            <person name="Staub J.E."/>
            <person name="Han Y."/>
            <person name="Cheng Z."/>
            <person name="Li X."/>
            <person name="Lu J."/>
            <person name="Miao H."/>
            <person name="Kang H."/>
            <person name="Xie B."/>
            <person name="Gu X."/>
            <person name="Wang X."/>
            <person name="Du Y."/>
            <person name="Jin W."/>
            <person name="Huang S."/>
        </authorList>
    </citation>
    <scope>NUCLEOTIDE SEQUENCE [LARGE SCALE GENOMIC DNA]</scope>
    <source>
        <strain evidence="2">cv. 9930</strain>
    </source>
</reference>
<reference evidence="1 2" key="3">
    <citation type="journal article" date="2010" name="BMC Genomics">
        <title>Transcriptome sequencing and comparative analysis of cucumber flowers with different sex types.</title>
        <authorList>
            <person name="Guo S."/>
            <person name="Zheng Y."/>
            <person name="Joung J.G."/>
            <person name="Liu S."/>
            <person name="Zhang Z."/>
            <person name="Crasta O.R."/>
            <person name="Sobral B.W."/>
            <person name="Xu Y."/>
            <person name="Huang S."/>
            <person name="Fei Z."/>
        </authorList>
    </citation>
    <scope>NUCLEOTIDE SEQUENCE [LARGE SCALE GENOMIC DNA]</scope>
    <source>
        <strain evidence="2">cv. 9930</strain>
    </source>
</reference>
<reference evidence="1 2" key="1">
    <citation type="journal article" date="2009" name="Nat. Genet.">
        <title>The genome of the cucumber, Cucumis sativus L.</title>
        <authorList>
            <person name="Huang S."/>
            <person name="Li R."/>
            <person name="Zhang Z."/>
            <person name="Li L."/>
            <person name="Gu X."/>
            <person name="Fan W."/>
            <person name="Lucas W.J."/>
            <person name="Wang X."/>
            <person name="Xie B."/>
            <person name="Ni P."/>
            <person name="Ren Y."/>
            <person name="Zhu H."/>
            <person name="Li J."/>
            <person name="Lin K."/>
            <person name="Jin W."/>
            <person name="Fei Z."/>
            <person name="Li G."/>
            <person name="Staub J."/>
            <person name="Kilian A."/>
            <person name="van der Vossen E.A."/>
            <person name="Wu Y."/>
            <person name="Guo J."/>
            <person name="He J."/>
            <person name="Jia Z."/>
            <person name="Ren Y."/>
            <person name="Tian G."/>
            <person name="Lu Y."/>
            <person name="Ruan J."/>
            <person name="Qian W."/>
            <person name="Wang M."/>
            <person name="Huang Q."/>
            <person name="Li B."/>
            <person name="Xuan Z."/>
            <person name="Cao J."/>
            <person name="Asan"/>
            <person name="Wu Z."/>
            <person name="Zhang J."/>
            <person name="Cai Q."/>
            <person name="Bai Y."/>
            <person name="Zhao B."/>
            <person name="Han Y."/>
            <person name="Li Y."/>
            <person name="Li X."/>
            <person name="Wang S."/>
            <person name="Shi Q."/>
            <person name="Liu S."/>
            <person name="Cho W.K."/>
            <person name="Kim J.Y."/>
            <person name="Xu Y."/>
            <person name="Heller-Uszynska K."/>
            <person name="Miao H."/>
            <person name="Cheng Z."/>
            <person name="Zhang S."/>
            <person name="Wu J."/>
            <person name="Yang Y."/>
            <person name="Kang H."/>
            <person name="Li M."/>
            <person name="Liang H."/>
            <person name="Ren X."/>
            <person name="Shi Z."/>
            <person name="Wen M."/>
            <person name="Jian M."/>
            <person name="Yang H."/>
            <person name="Zhang G."/>
            <person name="Yang Z."/>
            <person name="Chen R."/>
            <person name="Liu S."/>
            <person name="Li J."/>
            <person name="Ma L."/>
            <person name="Liu H."/>
            <person name="Zhou Y."/>
            <person name="Zhao J."/>
            <person name="Fang X."/>
            <person name="Li G."/>
            <person name="Fang L."/>
            <person name="Li Y."/>
            <person name="Liu D."/>
            <person name="Zheng H."/>
            <person name="Zhang Y."/>
            <person name="Qin N."/>
            <person name="Li Z."/>
            <person name="Yang G."/>
            <person name="Yang S."/>
            <person name="Bolund L."/>
            <person name="Kristiansen K."/>
            <person name="Zheng H."/>
            <person name="Li S."/>
            <person name="Zhang X."/>
            <person name="Yang H."/>
            <person name="Wang J."/>
            <person name="Sun R."/>
            <person name="Zhang B."/>
            <person name="Jiang S."/>
            <person name="Wang J."/>
            <person name="Du Y."/>
            <person name="Li S."/>
        </authorList>
    </citation>
    <scope>NUCLEOTIDE SEQUENCE [LARGE SCALE GENOMIC DNA]</scope>
    <source>
        <strain evidence="2">cv. 9930</strain>
    </source>
</reference>
<protein>
    <submittedName>
        <fullName evidence="1">Uncharacterized protein</fullName>
    </submittedName>
</protein>
<reference evidence="1 2" key="4">
    <citation type="journal article" date="2011" name="BMC Genomics">
        <title>RNA-Seq improves annotation of protein-coding genes in the cucumber genome.</title>
        <authorList>
            <person name="Li Z."/>
            <person name="Zhang Z."/>
            <person name="Yan P."/>
            <person name="Huang S."/>
            <person name="Fei Z."/>
            <person name="Lin K."/>
        </authorList>
    </citation>
    <scope>NUCLEOTIDE SEQUENCE [LARGE SCALE GENOMIC DNA]</scope>
    <source>
        <strain evidence="2">cv. 9930</strain>
    </source>
</reference>
<dbReference type="AlphaFoldDB" id="A0A0A0KYF5"/>
<name>A0A0A0KYF5_CUCSA</name>
<dbReference type="Proteomes" id="UP000029981">
    <property type="component" value="Chromosome 4"/>
</dbReference>